<organism evidence="3 4">
    <name type="scientific">Enhygromyxa salina</name>
    <dbReference type="NCBI Taxonomy" id="215803"/>
    <lineage>
        <taxon>Bacteria</taxon>
        <taxon>Pseudomonadati</taxon>
        <taxon>Myxococcota</taxon>
        <taxon>Polyangia</taxon>
        <taxon>Nannocystales</taxon>
        <taxon>Nannocystaceae</taxon>
        <taxon>Enhygromyxa</taxon>
    </lineage>
</organism>
<name>A0A0C2D6U6_9BACT</name>
<evidence type="ECO:0000256" key="2">
    <source>
        <dbReference type="SAM" id="SignalP"/>
    </source>
</evidence>
<proteinExistence type="predicted"/>
<sequence>MRPASLALLVFWVPLACATAHGDSESAGTSTDGLTSDTSSTSTDDTTSTDTTSSDATDPTDTSPGEPGASLGVFDLTYYWVSYEGDFDPPADTDIGTCDGQTIATVPANFASALKLEGSGKLLDDRIVNIGGCGCGSGYDCFAVLDPNRFPWAADMGLRDARTRVPELDRHLCEPCRRVC</sequence>
<evidence type="ECO:0000256" key="1">
    <source>
        <dbReference type="SAM" id="MobiDB-lite"/>
    </source>
</evidence>
<evidence type="ECO:0000313" key="4">
    <source>
        <dbReference type="Proteomes" id="UP000031599"/>
    </source>
</evidence>
<accession>A0A0C2D6U6</accession>
<feature type="region of interest" description="Disordered" evidence="1">
    <location>
        <begin position="22"/>
        <end position="69"/>
    </location>
</feature>
<dbReference type="RefSeq" id="WP_052546490.1">
    <property type="nucleotide sequence ID" value="NZ_JMCC02000007.1"/>
</dbReference>
<dbReference type="EMBL" id="JMCC02000007">
    <property type="protein sequence ID" value="KIG18911.1"/>
    <property type="molecule type" value="Genomic_DNA"/>
</dbReference>
<keyword evidence="2" id="KW-0732">Signal</keyword>
<dbReference type="AlphaFoldDB" id="A0A0C2D6U6"/>
<dbReference type="Proteomes" id="UP000031599">
    <property type="component" value="Unassembled WGS sequence"/>
</dbReference>
<evidence type="ECO:0000313" key="3">
    <source>
        <dbReference type="EMBL" id="KIG18911.1"/>
    </source>
</evidence>
<feature type="chain" id="PRO_5002159505" evidence="2">
    <location>
        <begin position="19"/>
        <end position="180"/>
    </location>
</feature>
<feature type="signal peptide" evidence="2">
    <location>
        <begin position="1"/>
        <end position="18"/>
    </location>
</feature>
<protein>
    <submittedName>
        <fullName evidence="3">Uncharacterized protein</fullName>
    </submittedName>
</protein>
<feature type="compositionally biased region" description="Low complexity" evidence="1">
    <location>
        <begin position="26"/>
        <end position="64"/>
    </location>
</feature>
<reference evidence="3 4" key="1">
    <citation type="submission" date="2014-12" db="EMBL/GenBank/DDBJ databases">
        <title>Genome assembly of Enhygromyxa salina DSM 15201.</title>
        <authorList>
            <person name="Sharma G."/>
            <person name="Subramanian S."/>
        </authorList>
    </citation>
    <scope>NUCLEOTIDE SEQUENCE [LARGE SCALE GENOMIC DNA]</scope>
    <source>
        <strain evidence="3 4">DSM 15201</strain>
    </source>
</reference>
<gene>
    <name evidence="3" type="ORF">DB30_06522</name>
</gene>
<comment type="caution">
    <text evidence="3">The sequence shown here is derived from an EMBL/GenBank/DDBJ whole genome shotgun (WGS) entry which is preliminary data.</text>
</comment>